<proteinExistence type="predicted"/>
<reference evidence="2" key="1">
    <citation type="journal article" date="2020" name="Nat. Commun.">
        <title>Genome sequence of the cluster root forming white lupin.</title>
        <authorList>
            <person name="Hufnagel B."/>
            <person name="Marques A."/>
            <person name="Soriano A."/>
            <person name="Marques L."/>
            <person name="Divol F."/>
            <person name="Doumas P."/>
            <person name="Sallet E."/>
            <person name="Mancinotti D."/>
            <person name="Carrere S."/>
            <person name="Marande W."/>
            <person name="Arribat S."/>
            <person name="Keller J."/>
            <person name="Huneau C."/>
            <person name="Blein T."/>
            <person name="Aime D."/>
            <person name="Laguerre M."/>
            <person name="Taylor J."/>
            <person name="Schubert V."/>
            <person name="Nelson M."/>
            <person name="Geu-Flores F."/>
            <person name="Crespi M."/>
            <person name="Gallardo-Guerrero K."/>
            <person name="Delaux P.-M."/>
            <person name="Salse J."/>
            <person name="Berges H."/>
            <person name="Guyot R."/>
            <person name="Gouzy J."/>
            <person name="Peret B."/>
        </authorList>
    </citation>
    <scope>NUCLEOTIDE SEQUENCE [LARGE SCALE GENOMIC DNA]</scope>
    <source>
        <strain evidence="2">cv. Amiga</strain>
    </source>
</reference>
<dbReference type="GO" id="GO:0003677">
    <property type="term" value="F:DNA binding"/>
    <property type="evidence" value="ECO:0007669"/>
    <property type="project" value="InterPro"/>
</dbReference>
<dbReference type="Pfam" id="PF03110">
    <property type="entry name" value="SBP"/>
    <property type="match status" value="1"/>
</dbReference>
<dbReference type="AlphaFoldDB" id="A0A6A5NR69"/>
<evidence type="ECO:0000313" key="2">
    <source>
        <dbReference type="Proteomes" id="UP000447434"/>
    </source>
</evidence>
<protein>
    <submittedName>
        <fullName evidence="1">Putative transcription factor SBP family</fullName>
    </submittedName>
</protein>
<dbReference type="OrthoDB" id="514967at2759"/>
<dbReference type="EMBL" id="WOCE01000026">
    <property type="protein sequence ID" value="KAE9584448.1"/>
    <property type="molecule type" value="Genomic_DNA"/>
</dbReference>
<dbReference type="InterPro" id="IPR044817">
    <property type="entry name" value="SBP-like"/>
</dbReference>
<gene>
    <name evidence="1" type="ORF">Lalb_Chr00c01g0403721</name>
</gene>
<dbReference type="InterPro" id="IPR004333">
    <property type="entry name" value="SBP_dom"/>
</dbReference>
<dbReference type="PANTHER" id="PTHR31251">
    <property type="entry name" value="SQUAMOSA PROMOTER-BINDING-LIKE PROTEIN 4"/>
    <property type="match status" value="1"/>
</dbReference>
<evidence type="ECO:0000313" key="1">
    <source>
        <dbReference type="EMBL" id="KAE9584448.1"/>
    </source>
</evidence>
<organism evidence="1 2">
    <name type="scientific">Lupinus albus</name>
    <name type="common">White lupine</name>
    <name type="synonym">Lupinus termis</name>
    <dbReference type="NCBI Taxonomy" id="3870"/>
    <lineage>
        <taxon>Eukaryota</taxon>
        <taxon>Viridiplantae</taxon>
        <taxon>Streptophyta</taxon>
        <taxon>Embryophyta</taxon>
        <taxon>Tracheophyta</taxon>
        <taxon>Spermatophyta</taxon>
        <taxon>Magnoliopsida</taxon>
        <taxon>eudicotyledons</taxon>
        <taxon>Gunneridae</taxon>
        <taxon>Pentapetalae</taxon>
        <taxon>rosids</taxon>
        <taxon>fabids</taxon>
        <taxon>Fabales</taxon>
        <taxon>Fabaceae</taxon>
        <taxon>Papilionoideae</taxon>
        <taxon>50 kb inversion clade</taxon>
        <taxon>genistoids sensu lato</taxon>
        <taxon>core genistoids</taxon>
        <taxon>Genisteae</taxon>
        <taxon>Lupinus</taxon>
    </lineage>
</organism>
<name>A0A6A5NR69_LUPAL</name>
<dbReference type="PANTHER" id="PTHR31251:SF93">
    <property type="entry name" value="TRANSCRIPTION FACTOR SBP FAMILY-RELATED"/>
    <property type="match status" value="1"/>
</dbReference>
<sequence>MDWDWKEFTCYPSGLEVDNSGFELGGIKKIKKNEVASVGLRLGEASDLMENPELGIPKELKDFKTVLSTPGSSKRSRSSNGLQNLCCLVDGCNSDLSDCREYHKRHRVCEKHSKTPVVLVGGKQQRFCQQCSRFHSLGEFDDVKRSCRKRLDGHNRRRRKPQPPSLFMAAEEFLYNYKGPRILQFGSPQTYANPIMRNVWPATAKTGAESGYDHRRLLYRIDKHNQEKEVLLWQENDPKACNGNEAMLGTPICQPTSGAIAATASGKGSRKLSSDSKLGSFDSSCALYLLSTLQTQSSKLSLVQSGTTCPIQSPFGSTNLDAVDEYSRSGREIDKPNSAVFVLDSNSTNLHCNGMLQMGPDGLVKSGDSLTLPSFWE</sequence>
<dbReference type="GO" id="GO:0005634">
    <property type="term" value="C:nucleus"/>
    <property type="evidence" value="ECO:0007669"/>
    <property type="project" value="InterPro"/>
</dbReference>
<dbReference type="InterPro" id="IPR036893">
    <property type="entry name" value="SBP_sf"/>
</dbReference>
<dbReference type="Gene3D" id="4.10.1100.10">
    <property type="entry name" value="Transcription factor, SBP-box domain"/>
    <property type="match status" value="1"/>
</dbReference>
<dbReference type="Proteomes" id="UP000447434">
    <property type="component" value="Unassembled WGS sequence"/>
</dbReference>
<dbReference type="SUPFAM" id="SSF103612">
    <property type="entry name" value="SBT domain"/>
    <property type="match status" value="1"/>
</dbReference>
<comment type="caution">
    <text evidence="1">The sequence shown here is derived from an EMBL/GenBank/DDBJ whole genome shotgun (WGS) entry which is preliminary data.</text>
</comment>
<accession>A0A6A5NR69</accession>
<dbReference type="PROSITE" id="PS51141">
    <property type="entry name" value="ZF_SBP"/>
    <property type="match status" value="1"/>
</dbReference>
<keyword evidence="2" id="KW-1185">Reference proteome</keyword>